<dbReference type="GO" id="GO:0006950">
    <property type="term" value="P:response to stress"/>
    <property type="evidence" value="ECO:0007669"/>
    <property type="project" value="UniProtKB-ARBA"/>
</dbReference>
<dbReference type="PROSITE" id="PS00691">
    <property type="entry name" value="DNA_PHOTOLYASES_1_2"/>
    <property type="match status" value="1"/>
</dbReference>
<protein>
    <submittedName>
        <fullName evidence="9">Deoxyribodipyrimidine photolyase</fullName>
    </submittedName>
</protein>
<keyword evidence="2 5" id="KW-0285">Flavoprotein</keyword>
<feature type="binding site" evidence="5">
    <location>
        <begin position="333"/>
        <end position="337"/>
    </location>
    <ligand>
        <name>FAD</name>
        <dbReference type="ChEBI" id="CHEBI:57692"/>
    </ligand>
</feature>
<dbReference type="Proteomes" id="UP000006177">
    <property type="component" value="Chromosome"/>
</dbReference>
<dbReference type="GO" id="GO:0071949">
    <property type="term" value="F:FAD binding"/>
    <property type="evidence" value="ECO:0007669"/>
    <property type="project" value="TreeGrafter"/>
</dbReference>
<dbReference type="InterPro" id="IPR006050">
    <property type="entry name" value="DNA_photolyase_N"/>
</dbReference>
<reference evidence="9 10" key="1">
    <citation type="journal article" date="2011" name="J. Microbiol.">
        <title>Complete genome of Leptospirillum ferriphilum ML-04 provides insight into its physiology and environmental adaptation.</title>
        <authorList>
            <person name="Mi S."/>
            <person name="Song J."/>
            <person name="Lin J."/>
            <person name="Che Y."/>
            <person name="Zheng H."/>
            <person name="Lin J."/>
        </authorList>
    </citation>
    <scope>NUCLEOTIDE SEQUENCE [LARGE SCALE GENOMIC DNA]</scope>
    <source>
        <strain evidence="9 10">ML-04</strain>
    </source>
</reference>
<evidence type="ECO:0000256" key="4">
    <source>
        <dbReference type="ARBA" id="ARBA00022991"/>
    </source>
</evidence>
<dbReference type="GO" id="GO:0009416">
    <property type="term" value="P:response to light stimulus"/>
    <property type="evidence" value="ECO:0007669"/>
    <property type="project" value="TreeGrafter"/>
</dbReference>
<dbReference type="PROSITE" id="PS00394">
    <property type="entry name" value="DNA_PHOTOLYASES_1_1"/>
    <property type="match status" value="1"/>
</dbReference>
<evidence type="ECO:0000256" key="7">
    <source>
        <dbReference type="RuleBase" id="RU004182"/>
    </source>
</evidence>
<dbReference type="Gene3D" id="3.40.50.620">
    <property type="entry name" value="HUPs"/>
    <property type="match status" value="1"/>
</dbReference>
<evidence type="ECO:0000313" key="9">
    <source>
        <dbReference type="EMBL" id="AFS54207.1"/>
    </source>
</evidence>
<feature type="binding site" evidence="5">
    <location>
        <position position="367"/>
    </location>
    <ligand>
        <name>FAD</name>
        <dbReference type="ChEBI" id="CHEBI:57692"/>
    </ligand>
</feature>
<sequence length="576" mass="65998">MCSLAEEWQQEKRNISKIRDHPRDGRFLNLLRQDSTSFPRSVLTSDVSADVSESPYTPPFIRPFPKRGSPFPPLPERWTNASILETIVSVFPEAPTKTEAHISSIVWFRNNLRLLDNPPLREAAERGPLLPVFVGEHPGKQPPEGARQWWQARSLKRLDHSLSRRGAPLLFLRGDPATLLPDLATRLKADKILAMEAIDPDGRRTQSRLQGALSGKPVELHLFPAGYLISPADLPAERRSPWKVFTPFWQRAQSHLPPPLPLPAPDRLDGIPFPRTETPDDWGWEPENPDWATEMRGFWDPGEEGAWRRLHAFLEKRLENYRVRRDFLEEDTSSLLSPHLANGEISIRSVWWAIKESTAPDKDREKFLSELGWREFSAHLMWHHPDLASERLHKERPEIRWREDPFSLLAWQKGRTGIPLVDAGMRQLRRLGFLPNRVRMVAASFLVKNLLIDWRKGREWFADNLVDHDPANNAASWQWISGYGADAAPWFRIFNPVLQGEKFDPEGRYVKTYLPELHGLSPRYIHCPWTAPAALLDSAGIGEQSPYRNPIVDLGLSRKRALQAWGSGTLPQESLS</sequence>
<dbReference type="SUPFAM" id="SSF52425">
    <property type="entry name" value="Cryptochrome/photolyase, N-terminal domain"/>
    <property type="match status" value="1"/>
</dbReference>
<feature type="site" description="Electron transfer via tryptophanyl radical" evidence="6">
    <location>
        <position position="454"/>
    </location>
</feature>
<dbReference type="InterPro" id="IPR002081">
    <property type="entry name" value="Cryptochrome/DNA_photolyase_1"/>
</dbReference>
<comment type="cofactor">
    <cofactor evidence="5">
        <name>FAD</name>
        <dbReference type="ChEBI" id="CHEBI:57692"/>
    </cofactor>
    <text evidence="5">Binds 1 FAD per subunit.</text>
</comment>
<name>J9ZF04_LEPFM</name>
<dbReference type="PRINTS" id="PR00147">
    <property type="entry name" value="DNAPHOTLYASE"/>
</dbReference>
<comment type="cofactor">
    <cofactor evidence="1">
        <name>(6R)-5,10-methylene-5,6,7,8-tetrahydrofolate</name>
        <dbReference type="ChEBI" id="CHEBI:15636"/>
    </cofactor>
</comment>
<dbReference type="KEGG" id="lfi:LFML04_2009"/>
<dbReference type="GO" id="GO:0003904">
    <property type="term" value="F:deoxyribodipyrimidine photo-lyase activity"/>
    <property type="evidence" value="ECO:0007669"/>
    <property type="project" value="TreeGrafter"/>
</dbReference>
<dbReference type="Pfam" id="PF00875">
    <property type="entry name" value="DNA_photolyase"/>
    <property type="match status" value="1"/>
</dbReference>
<dbReference type="HOGENOM" id="CLU_010348_2_2_0"/>
<dbReference type="InterPro" id="IPR014729">
    <property type="entry name" value="Rossmann-like_a/b/a_fold"/>
</dbReference>
<dbReference type="SUPFAM" id="SSF48173">
    <property type="entry name" value="Cryptochrome/photolyase FAD-binding domain"/>
    <property type="match status" value="1"/>
</dbReference>
<keyword evidence="4 7" id="KW-0157">Chromophore</keyword>
<dbReference type="AlphaFoldDB" id="J9ZF04"/>
<dbReference type="PANTHER" id="PTHR11455">
    <property type="entry name" value="CRYPTOCHROME"/>
    <property type="match status" value="1"/>
</dbReference>
<dbReference type="PANTHER" id="PTHR11455:SF9">
    <property type="entry name" value="CRYPTOCHROME CIRCADIAN CLOCK 5 ISOFORM X1"/>
    <property type="match status" value="1"/>
</dbReference>
<dbReference type="Pfam" id="PF03441">
    <property type="entry name" value="FAD_binding_7"/>
    <property type="match status" value="1"/>
</dbReference>
<dbReference type="InterPro" id="IPR036155">
    <property type="entry name" value="Crypto/Photolyase_N_sf"/>
</dbReference>
<dbReference type="Gene3D" id="1.10.579.10">
    <property type="entry name" value="DNA Cyclobutane Dipyrimidine Photolyase, subunit A, domain 3"/>
    <property type="match status" value="1"/>
</dbReference>
<dbReference type="GO" id="GO:0006139">
    <property type="term" value="P:nucleobase-containing compound metabolic process"/>
    <property type="evidence" value="ECO:0007669"/>
    <property type="project" value="UniProtKB-ARBA"/>
</dbReference>
<dbReference type="InterPro" id="IPR005101">
    <property type="entry name" value="Cryptochr/Photolyase_FAD-bd"/>
</dbReference>
<dbReference type="PATRIC" id="fig|1048260.3.peg.2184"/>
<dbReference type="InterPro" id="IPR018394">
    <property type="entry name" value="DNA_photolyase_1_CS_C"/>
</dbReference>
<dbReference type="Gene3D" id="1.25.40.80">
    <property type="match status" value="1"/>
</dbReference>
<evidence type="ECO:0000256" key="6">
    <source>
        <dbReference type="PIRSR" id="PIRSR602081-2"/>
    </source>
</evidence>
<dbReference type="STRING" id="1048260.LFML04_2009"/>
<dbReference type="EMBL" id="CP002919">
    <property type="protein sequence ID" value="AFS54207.1"/>
    <property type="molecule type" value="Genomic_DNA"/>
</dbReference>
<feature type="domain" description="Photolyase/cryptochrome alpha/beta" evidence="8">
    <location>
        <begin position="102"/>
        <end position="228"/>
    </location>
</feature>
<accession>J9ZF04</accession>
<feature type="site" description="Electron transfer via tryptophanyl radical" evidence="6">
    <location>
        <position position="401"/>
    </location>
</feature>
<feature type="site" description="Electron transfer via tryptophanyl radical" evidence="6">
    <location>
        <position position="477"/>
    </location>
</feature>
<evidence type="ECO:0000313" key="10">
    <source>
        <dbReference type="Proteomes" id="UP000006177"/>
    </source>
</evidence>
<dbReference type="PROSITE" id="PS51645">
    <property type="entry name" value="PHR_CRY_ALPHA_BETA"/>
    <property type="match status" value="1"/>
</dbReference>
<evidence type="ECO:0000259" key="8">
    <source>
        <dbReference type="PROSITE" id="PS51645"/>
    </source>
</evidence>
<evidence type="ECO:0000256" key="2">
    <source>
        <dbReference type="ARBA" id="ARBA00022630"/>
    </source>
</evidence>
<evidence type="ECO:0000256" key="1">
    <source>
        <dbReference type="ARBA" id="ARBA00001932"/>
    </source>
</evidence>
<dbReference type="InterPro" id="IPR036134">
    <property type="entry name" value="Crypto/Photolyase_FAD-like_sf"/>
</dbReference>
<feature type="binding site" evidence="5">
    <location>
        <position position="321"/>
    </location>
    <ligand>
        <name>FAD</name>
        <dbReference type="ChEBI" id="CHEBI:57692"/>
    </ligand>
</feature>
<comment type="similarity">
    <text evidence="7">Belongs to the DNA photolyase family.</text>
</comment>
<keyword evidence="3 5" id="KW-0274">FAD</keyword>
<feature type="binding site" evidence="5">
    <location>
        <begin position="467"/>
        <end position="469"/>
    </location>
    <ligand>
        <name>FAD</name>
        <dbReference type="ChEBI" id="CHEBI:57692"/>
    </ligand>
</feature>
<evidence type="ECO:0000256" key="5">
    <source>
        <dbReference type="PIRSR" id="PIRSR602081-1"/>
    </source>
</evidence>
<keyword evidence="9" id="KW-0456">Lyase</keyword>
<proteinExistence type="inferred from homology"/>
<evidence type="ECO:0000256" key="3">
    <source>
        <dbReference type="ARBA" id="ARBA00022827"/>
    </source>
</evidence>
<organism evidence="9 10">
    <name type="scientific">Leptospirillum ferriphilum (strain ML-04)</name>
    <dbReference type="NCBI Taxonomy" id="1048260"/>
    <lineage>
        <taxon>Bacteria</taxon>
        <taxon>Pseudomonadati</taxon>
        <taxon>Nitrospirota</taxon>
        <taxon>Nitrospiria</taxon>
        <taxon>Nitrospirales</taxon>
        <taxon>Nitrospiraceae</taxon>
        <taxon>Leptospirillum</taxon>
    </lineage>
</organism>
<dbReference type="GO" id="GO:0003677">
    <property type="term" value="F:DNA binding"/>
    <property type="evidence" value="ECO:0007669"/>
    <property type="project" value="TreeGrafter"/>
</dbReference>
<gene>
    <name evidence="9" type="primary">phr</name>
    <name evidence="9" type="ordered locus">LFML04_2009</name>
</gene>